<organism evidence="2 3">
    <name type="scientific">Monascus purpureus</name>
    <name type="common">Red mold</name>
    <name type="synonym">Monascus anka</name>
    <dbReference type="NCBI Taxonomy" id="5098"/>
    <lineage>
        <taxon>Eukaryota</taxon>
        <taxon>Fungi</taxon>
        <taxon>Dikarya</taxon>
        <taxon>Ascomycota</taxon>
        <taxon>Pezizomycotina</taxon>
        <taxon>Eurotiomycetes</taxon>
        <taxon>Eurotiomycetidae</taxon>
        <taxon>Eurotiales</taxon>
        <taxon>Aspergillaceae</taxon>
        <taxon>Monascus</taxon>
    </lineage>
</organism>
<evidence type="ECO:0000313" key="3">
    <source>
        <dbReference type="Proteomes" id="UP000319663"/>
    </source>
</evidence>
<comment type="similarity">
    <text evidence="1">Belongs to the CTAG/PCC1 family.</text>
</comment>
<evidence type="ECO:0000313" key="2">
    <source>
        <dbReference type="EMBL" id="TQB70414.1"/>
    </source>
</evidence>
<dbReference type="AlphaFoldDB" id="A0A507QTP5"/>
<proteinExistence type="inferred from homology"/>
<accession>A0A507QTP5</accession>
<dbReference type="Pfam" id="PF09341">
    <property type="entry name" value="Pcc1"/>
    <property type="match status" value="1"/>
</dbReference>
<protein>
    <submittedName>
        <fullName evidence="2">Uncharacterized protein</fullName>
    </submittedName>
</protein>
<dbReference type="EMBL" id="VIFY01000109">
    <property type="protein sequence ID" value="TQB70414.1"/>
    <property type="molecule type" value="Genomic_DNA"/>
</dbReference>
<keyword evidence="3" id="KW-1185">Reference proteome</keyword>
<reference evidence="2 3" key="1">
    <citation type="submission" date="2019-06" db="EMBL/GenBank/DDBJ databases">
        <title>Wine fermentation using esterase from Monascus purpureus.</title>
        <authorList>
            <person name="Geng C."/>
            <person name="Zhang Y."/>
        </authorList>
    </citation>
    <scope>NUCLEOTIDE SEQUENCE [LARGE SCALE GENOMIC DNA]</scope>
    <source>
        <strain evidence="2">HQ1</strain>
    </source>
</reference>
<dbReference type="Gene3D" id="3.30.310.50">
    <property type="entry name" value="Alpha-D-phosphohexomutase, C-terminal domain"/>
    <property type="match status" value="1"/>
</dbReference>
<dbReference type="Proteomes" id="UP000319663">
    <property type="component" value="Unassembled WGS sequence"/>
</dbReference>
<comment type="caution">
    <text evidence="2">The sequence shown here is derived from an EMBL/GenBank/DDBJ whole genome shotgun (WGS) entry which is preliminary data.</text>
</comment>
<gene>
    <name evidence="2" type="ORF">MPDQ_000491</name>
</gene>
<evidence type="ECO:0000256" key="1">
    <source>
        <dbReference type="ARBA" id="ARBA00007073"/>
    </source>
</evidence>
<dbReference type="InterPro" id="IPR015419">
    <property type="entry name" value="CTAG/Pcc1"/>
</dbReference>
<sequence>MPWVEQNIHIINEGNGWIATHGTIAEIFKEFLFLELLPIVTVPVGKEDELDSILRVYDGKLNHYEVITCRVWLWMVLRRLQYKPENTVQTLKCSKLEKLTKEAVKLENFHPRGIAMNEQRRPLGSYHRLASSALRALEVDAELSPFVRRTLTLVTPATDSSSQPGKQEQNEEAKTVLEVVYRATTNRMLRVSVNGFMESMAVVLGVMQELDVDVIKEEMGK</sequence>
<name>A0A507QTP5_MONPU</name>